<sequence>MNILLYTENAYANTLQEMVGLHPEERDACRFLWGDARGGKAPKEYRLTRVCFGLTCSPFLAIQTIRTHAERSQHAGNTTVRLIVSNIYVDDLVISCDSIEESKILFTKGGFNLIGFVSNCSGVVGYDETLPFGKDLKLAGRLWKTLGVLWDTKSDRLSFQQPEVDMEAQDTKRILLRLAATVFDPLGYLTPFTVRAKMLLLFLWQEGTSRDDTLSVPVAAVWRTWKGELMNLSQFRIDRACIQCSFMELAHMDLHGFADVSGCAYETVVYLRLVHGNGKVDVRFLAVKSRVAPIKKLSLPWLELMAALLCGGLVNYLRREADLPIRSCFCWSDSSVALCWIRSDAQRWKSFVSNQVRDIQEITSPDWWYHCPTQDNPADLLDDSAWPNLKVGNGKTPEKAELESRKTAFIMTTSVKFYLWSVMEIARYGSYAKLIRVTAWCSRFMSNARLPVELPRKAHGLTATDTREAEKIWIRQVQVSAYGPGSHRRKDLQQFNPCLDKDGILRVGGRLALAELPQETRYPMLLPHGECSGETVDSACAASLWNKPNTGRDKKKILDHQGTKRGQRCGKEMCVAPFVYVGVDFAGPILARSDGKPFTLIKTYVCVFTCMVVRAWPGTGSRHDVGQLFESDAAVYRSNRNWKVVGQDRLAKEGIEWKFINERAPCCGGYWECLVRSIKVALSKVLGRCHAKPDVLRHEALCLPKICQKPKLVPNVHRLKHLTPLQLADDFTGNSGAFGVLIGLDYYYEFVDHKIKRGKKGEPVAVHSTLGWIICGPMTNEKREPTSFSHSVKVLYAKVDEQLDEAIRKSWEIETIGMRDDSDKGDVDSSRPVQNFESTLQFDGIRYTIERSLKNDPRKAAHYERGMREYLEEDFVEEVTDRTGYPGRIWYLPHHAVIREDNIITKCRIVFDGSAQYGAMCVIRHHVKKYQHQFPEAVSEVLENMYVDDLLFSVDEEESASDMVAQLRKMMKLGGFPSQKRDEHSYPIPSNVDPNTLATKRQLISTTAKMYDPLRYLSPYLITAKILFQRLWQQGVDWDEKLPDSVHQEWKKWKTELMDIPEIRIRRCLIPFMRKEIRCVELHVFGDASKLAYGAAVYLIAIDKDGKRTVNLVLTKAKNRVAVIRQLTSPVLWRHCPTKNNPADLLSRGSTVKQLASQPLWWHGPPWLMEDKDCNFESKDYPSINLKIDEYYPPSVTVLVNVEEDIKLNPERFEDFEKLIRVTANCRLELQIAENSWIRKAQRECFANETQQLLNGKRITSNSQLIHLDPRIGSKPFVLKMAPLPTDRIQPTRPFENTGLDLAGPLLTRNGKTPEVANLESYNLIIFDPSSSWTRNYNYLEVHYRKSAMDGRILGSLIRSIKNSLHKVLQKALVDEEGLSAILCDIEARINARTLTNLSENPKDPEVLTPYHFLTGTNFMDLPEVNPEDEEWVPKAQLLQSYEKFGVIIND</sequence>
<dbReference type="GO" id="GO:0003676">
    <property type="term" value="F:nucleic acid binding"/>
    <property type="evidence" value="ECO:0007669"/>
    <property type="project" value="InterPro"/>
</dbReference>
<keyword evidence="2" id="KW-1185">Reference proteome</keyword>
<accession>A0A0V0SI04</accession>
<dbReference type="Proteomes" id="UP000054630">
    <property type="component" value="Unassembled WGS sequence"/>
</dbReference>
<dbReference type="InterPro" id="IPR036397">
    <property type="entry name" value="RNaseH_sf"/>
</dbReference>
<dbReference type="Gene3D" id="3.30.420.10">
    <property type="entry name" value="Ribonuclease H-like superfamily/Ribonuclease H"/>
    <property type="match status" value="1"/>
</dbReference>
<organism evidence="1 2">
    <name type="scientific">Trichinella nelsoni</name>
    <dbReference type="NCBI Taxonomy" id="6336"/>
    <lineage>
        <taxon>Eukaryota</taxon>
        <taxon>Metazoa</taxon>
        <taxon>Ecdysozoa</taxon>
        <taxon>Nematoda</taxon>
        <taxon>Enoplea</taxon>
        <taxon>Dorylaimia</taxon>
        <taxon>Trichinellida</taxon>
        <taxon>Trichinellidae</taxon>
        <taxon>Trichinella</taxon>
    </lineage>
</organism>
<dbReference type="InterPro" id="IPR008042">
    <property type="entry name" value="Retrotrans_Pao"/>
</dbReference>
<dbReference type="InterPro" id="IPR043502">
    <property type="entry name" value="DNA/RNA_pol_sf"/>
</dbReference>
<dbReference type="SUPFAM" id="SSF56672">
    <property type="entry name" value="DNA/RNA polymerases"/>
    <property type="match status" value="2"/>
</dbReference>
<evidence type="ECO:0008006" key="3">
    <source>
        <dbReference type="Google" id="ProtNLM"/>
    </source>
</evidence>
<proteinExistence type="predicted"/>
<dbReference type="Pfam" id="PF05380">
    <property type="entry name" value="Peptidase_A17"/>
    <property type="match status" value="2"/>
</dbReference>
<name>A0A0V0SI04_9BILA</name>
<dbReference type="PANTHER" id="PTHR47331">
    <property type="entry name" value="PHD-TYPE DOMAIN-CONTAINING PROTEIN"/>
    <property type="match status" value="1"/>
</dbReference>
<evidence type="ECO:0000313" key="1">
    <source>
        <dbReference type="EMBL" id="KRX26299.1"/>
    </source>
</evidence>
<dbReference type="STRING" id="6336.A0A0V0SI04"/>
<comment type="caution">
    <text evidence="1">The sequence shown here is derived from an EMBL/GenBank/DDBJ whole genome shotgun (WGS) entry which is preliminary data.</text>
</comment>
<dbReference type="PANTHER" id="PTHR47331:SF4">
    <property type="entry name" value="PEPTIDASE S1 DOMAIN-CONTAINING PROTEIN"/>
    <property type="match status" value="1"/>
</dbReference>
<evidence type="ECO:0000313" key="2">
    <source>
        <dbReference type="Proteomes" id="UP000054630"/>
    </source>
</evidence>
<dbReference type="OrthoDB" id="5920525at2759"/>
<reference evidence="1 2" key="1">
    <citation type="submission" date="2015-01" db="EMBL/GenBank/DDBJ databases">
        <title>Evolution of Trichinella species and genotypes.</title>
        <authorList>
            <person name="Korhonen P.K."/>
            <person name="Edoardo P."/>
            <person name="Giuseppe L.R."/>
            <person name="Gasser R.B."/>
        </authorList>
    </citation>
    <scope>NUCLEOTIDE SEQUENCE [LARGE SCALE GENOMIC DNA]</scope>
    <source>
        <strain evidence="1">ISS37</strain>
    </source>
</reference>
<gene>
    <name evidence="1" type="ORF">T07_8519</name>
</gene>
<dbReference type="EMBL" id="JYDL01000008">
    <property type="protein sequence ID" value="KRX26299.1"/>
    <property type="molecule type" value="Genomic_DNA"/>
</dbReference>
<dbReference type="GO" id="GO:0006259">
    <property type="term" value="P:DNA metabolic process"/>
    <property type="evidence" value="ECO:0007669"/>
    <property type="project" value="UniProtKB-ARBA"/>
</dbReference>
<protein>
    <recommendedName>
        <fullName evidence="3">Peptidase aspartic putative domain-containing protein</fullName>
    </recommendedName>
</protein>